<dbReference type="AlphaFoldDB" id="A0A8X6HE51"/>
<evidence type="ECO:0000313" key="6">
    <source>
        <dbReference type="Proteomes" id="UP000887116"/>
    </source>
</evidence>
<dbReference type="Pfam" id="PF15811">
    <property type="entry name" value="SVIP"/>
    <property type="match status" value="1"/>
</dbReference>
<dbReference type="GO" id="GO:1904153">
    <property type="term" value="P:negative regulation of retrograde protein transport, ER to cytosol"/>
    <property type="evidence" value="ECO:0007669"/>
    <property type="project" value="TreeGrafter"/>
</dbReference>
<feature type="compositionally biased region" description="Basic and acidic residues" evidence="4">
    <location>
        <begin position="20"/>
        <end position="76"/>
    </location>
</feature>
<gene>
    <name evidence="5" type="ORF">TNCT_550641</name>
</gene>
<organism evidence="5 6">
    <name type="scientific">Trichonephila clavata</name>
    <name type="common">Joro spider</name>
    <name type="synonym">Nephila clavata</name>
    <dbReference type="NCBI Taxonomy" id="2740835"/>
    <lineage>
        <taxon>Eukaryota</taxon>
        <taxon>Metazoa</taxon>
        <taxon>Ecdysozoa</taxon>
        <taxon>Arthropoda</taxon>
        <taxon>Chelicerata</taxon>
        <taxon>Arachnida</taxon>
        <taxon>Araneae</taxon>
        <taxon>Araneomorphae</taxon>
        <taxon>Entelegynae</taxon>
        <taxon>Araneoidea</taxon>
        <taxon>Nephilidae</taxon>
        <taxon>Trichonephila</taxon>
    </lineage>
</organism>
<feature type="non-terminal residue" evidence="5">
    <location>
        <position position="76"/>
    </location>
</feature>
<evidence type="ECO:0000256" key="2">
    <source>
        <dbReference type="ARBA" id="ARBA00023139"/>
    </source>
</evidence>
<feature type="region of interest" description="Disordered" evidence="4">
    <location>
        <begin position="10"/>
        <end position="76"/>
    </location>
</feature>
<sequence length="76" mass="8916">MGFCLSCCKPSEPEYMTPSEDEKRQKMTEAAERRLREQERRGLKDETSLKRVEKAKERSQKIDEALDHSNADSKLR</sequence>
<evidence type="ECO:0000256" key="1">
    <source>
        <dbReference type="ARBA" id="ARBA00022707"/>
    </source>
</evidence>
<comment type="caution">
    <text evidence="5">The sequence shown here is derived from an EMBL/GenBank/DDBJ whole genome shotgun (WGS) entry which is preliminary data.</text>
</comment>
<dbReference type="InterPro" id="IPR055366">
    <property type="entry name" value="SVIP_metazoa"/>
</dbReference>
<evidence type="ECO:0008006" key="7">
    <source>
        <dbReference type="Google" id="ProtNLM"/>
    </source>
</evidence>
<dbReference type="GO" id="GO:0010508">
    <property type="term" value="P:positive regulation of autophagy"/>
    <property type="evidence" value="ECO:0007669"/>
    <property type="project" value="TreeGrafter"/>
</dbReference>
<dbReference type="EMBL" id="BMAO01012907">
    <property type="protein sequence ID" value="GFQ84834.1"/>
    <property type="molecule type" value="Genomic_DNA"/>
</dbReference>
<accession>A0A8X6HE51</accession>
<protein>
    <recommendedName>
        <fullName evidence="7">Small VCP/p97-interacting protein</fullName>
    </recommendedName>
</protein>
<dbReference type="PANTHER" id="PTHR35269:SF1">
    <property type="entry name" value="SMALL VCP_P97-INTERACTING PROTEIN"/>
    <property type="match status" value="1"/>
</dbReference>
<dbReference type="Proteomes" id="UP000887116">
    <property type="component" value="Unassembled WGS sequence"/>
</dbReference>
<keyword evidence="3" id="KW-0449">Lipoprotein</keyword>
<dbReference type="OrthoDB" id="10066206at2759"/>
<dbReference type="GO" id="GO:0005789">
    <property type="term" value="C:endoplasmic reticulum membrane"/>
    <property type="evidence" value="ECO:0007669"/>
    <property type="project" value="TreeGrafter"/>
</dbReference>
<dbReference type="PANTHER" id="PTHR35269">
    <property type="entry name" value="SMALL VCP/P97-INTERACTING PROTEIN"/>
    <property type="match status" value="1"/>
</dbReference>
<keyword evidence="1" id="KW-0519">Myristate</keyword>
<keyword evidence="2" id="KW-0564">Palmitate</keyword>
<evidence type="ECO:0000313" key="5">
    <source>
        <dbReference type="EMBL" id="GFQ84834.1"/>
    </source>
</evidence>
<name>A0A8X6HE51_TRICU</name>
<evidence type="ECO:0000256" key="4">
    <source>
        <dbReference type="SAM" id="MobiDB-lite"/>
    </source>
</evidence>
<proteinExistence type="predicted"/>
<dbReference type="GO" id="GO:1904293">
    <property type="term" value="P:negative regulation of ERAD pathway"/>
    <property type="evidence" value="ECO:0007669"/>
    <property type="project" value="TreeGrafter"/>
</dbReference>
<keyword evidence="6" id="KW-1185">Reference proteome</keyword>
<reference evidence="5" key="1">
    <citation type="submission" date="2020-07" db="EMBL/GenBank/DDBJ databases">
        <title>Multicomponent nature underlies the extraordinary mechanical properties of spider dragline silk.</title>
        <authorList>
            <person name="Kono N."/>
            <person name="Nakamura H."/>
            <person name="Mori M."/>
            <person name="Yoshida Y."/>
            <person name="Ohtoshi R."/>
            <person name="Malay A.D."/>
            <person name="Moran D.A.P."/>
            <person name="Tomita M."/>
            <person name="Numata K."/>
            <person name="Arakawa K."/>
        </authorList>
    </citation>
    <scope>NUCLEOTIDE SEQUENCE</scope>
</reference>
<dbReference type="InterPro" id="IPR031632">
    <property type="entry name" value="SVIP"/>
</dbReference>
<evidence type="ECO:0000256" key="3">
    <source>
        <dbReference type="ARBA" id="ARBA00023288"/>
    </source>
</evidence>
<dbReference type="GO" id="GO:1904240">
    <property type="term" value="P:negative regulation of VCP-NPL4-UFD1 AAA ATPase complex assembly"/>
    <property type="evidence" value="ECO:0007669"/>
    <property type="project" value="TreeGrafter"/>
</dbReference>